<dbReference type="STRING" id="238.BBD35_12210"/>
<reference evidence="1 2" key="1">
    <citation type="submission" date="2016-11" db="EMBL/GenBank/DDBJ databases">
        <title>Genome sequence and comparative genomic analysis of clinical strain Elizabethkingia meningoseptica 61421 PRCM.</title>
        <authorList>
            <person name="Wang M."/>
            <person name="Hu S."/>
            <person name="Cao L."/>
            <person name="Jiang T."/>
            <person name="Zhou Y."/>
            <person name="Ming D."/>
        </authorList>
    </citation>
    <scope>NUCLEOTIDE SEQUENCE [LARGE SCALE GENOMIC DNA]</scope>
    <source>
        <strain evidence="1 2">61421 PRCM</strain>
    </source>
</reference>
<dbReference type="OrthoDB" id="1450481at2"/>
<evidence type="ECO:0000313" key="2">
    <source>
        <dbReference type="Proteomes" id="UP000188947"/>
    </source>
</evidence>
<dbReference type="Proteomes" id="UP000188947">
    <property type="component" value="Unassembled WGS sequence"/>
</dbReference>
<evidence type="ECO:0000313" key="1">
    <source>
        <dbReference type="EMBL" id="OOH94249.1"/>
    </source>
</evidence>
<keyword evidence="2" id="KW-1185">Reference proteome</keyword>
<protein>
    <submittedName>
        <fullName evidence="1">Uncharacterized protein</fullName>
    </submittedName>
</protein>
<proteinExistence type="predicted"/>
<dbReference type="eggNOG" id="ENOG50335V8">
    <property type="taxonomic scope" value="Bacteria"/>
</dbReference>
<dbReference type="EMBL" id="MPOG01000014">
    <property type="protein sequence ID" value="OOH94249.1"/>
    <property type="molecule type" value="Genomic_DNA"/>
</dbReference>
<dbReference type="KEGG" id="emg:BBD33_09895"/>
<comment type="caution">
    <text evidence="1">The sequence shown here is derived from an EMBL/GenBank/DDBJ whole genome shotgun (WGS) entry which is preliminary data.</text>
</comment>
<gene>
    <name evidence="1" type="ORF">BMF97_12890</name>
</gene>
<organism evidence="1 2">
    <name type="scientific">Elizabethkingia meningoseptica</name>
    <name type="common">Chryseobacterium meningosepticum</name>
    <dbReference type="NCBI Taxonomy" id="238"/>
    <lineage>
        <taxon>Bacteria</taxon>
        <taxon>Pseudomonadati</taxon>
        <taxon>Bacteroidota</taxon>
        <taxon>Flavobacteriia</taxon>
        <taxon>Flavobacteriales</taxon>
        <taxon>Weeksellaceae</taxon>
        <taxon>Elizabethkingia</taxon>
    </lineage>
</organism>
<accession>A0A1V3TXY2</accession>
<sequence>MLLLQVYIPLMRKVKYIAFSLVLCTLFIACKTAPQEADFLRNTVVHGINDQIITGKFVAKNNLNIEHEINIAKMGRSKNYEVHFASYDKNGIAYYSITSQGVYNGYVLVVPFEYQQQKDNLYLNFNGEKMKINYETDAKEVISNLGLKGNNLPKIFTHILTASAENSKKSELAFIKNYENEYPKDTDFFNHPIIKNRLEKLLKNAYPDFIKNYREETPIVQLEPGVYKTSGCSDRKCLEIQEVIEINVLHNKINVKIFNKKKKIEYKEP</sequence>
<dbReference type="AlphaFoldDB" id="A0A1V3TXY2"/>
<name>A0A1V3TXY2_ELIME</name>